<accession>A0A2M6X058</accession>
<dbReference type="InterPro" id="IPR002850">
    <property type="entry name" value="PIN_toxin-like"/>
</dbReference>
<reference evidence="3" key="1">
    <citation type="submission" date="2017-09" db="EMBL/GenBank/DDBJ databases">
        <title>Depth-based differentiation of microbial function through sediment-hosted aquifers and enrichment of novel symbionts in the deep terrestrial subsurface.</title>
        <authorList>
            <person name="Probst A.J."/>
            <person name="Ladd B."/>
            <person name="Jarett J.K."/>
            <person name="Geller-Mcgrath D.E."/>
            <person name="Sieber C.M.K."/>
            <person name="Emerson J.B."/>
            <person name="Anantharaman K."/>
            <person name="Thomas B.C."/>
            <person name="Malmstrom R."/>
            <person name="Stieglmeier M."/>
            <person name="Klingl A."/>
            <person name="Woyke T."/>
            <person name="Ryan C.M."/>
            <person name="Banfield J.F."/>
        </authorList>
    </citation>
    <scope>NUCLEOTIDE SEQUENCE [LARGE SCALE GENOMIC DNA]</scope>
</reference>
<protein>
    <submittedName>
        <fullName evidence="2">Putative toxin-antitoxin system toxin component, PIN family</fullName>
    </submittedName>
</protein>
<dbReference type="Pfam" id="PF13470">
    <property type="entry name" value="PIN_3"/>
    <property type="match status" value="1"/>
</dbReference>
<dbReference type="PANTHER" id="PTHR34610:SF3">
    <property type="entry name" value="SSL7007 PROTEIN"/>
    <property type="match status" value="1"/>
</dbReference>
<dbReference type="Proteomes" id="UP000230731">
    <property type="component" value="Unassembled WGS sequence"/>
</dbReference>
<name>A0A2M6X058_9BACT</name>
<evidence type="ECO:0000259" key="1">
    <source>
        <dbReference type="Pfam" id="PF13470"/>
    </source>
</evidence>
<proteinExistence type="predicted"/>
<dbReference type="PANTHER" id="PTHR34610">
    <property type="entry name" value="SSL7007 PROTEIN"/>
    <property type="match status" value="1"/>
</dbReference>
<organism evidence="2 3">
    <name type="scientific">Candidatus Andersenbacteria bacterium CG10_big_fil_rev_8_21_14_0_10_54_11</name>
    <dbReference type="NCBI Taxonomy" id="1974485"/>
    <lineage>
        <taxon>Bacteria</taxon>
        <taxon>Candidatus Anderseniibacteriota</taxon>
    </lineage>
</organism>
<evidence type="ECO:0000313" key="3">
    <source>
        <dbReference type="Proteomes" id="UP000230731"/>
    </source>
</evidence>
<gene>
    <name evidence="2" type="ORF">COT71_00995</name>
</gene>
<dbReference type="NCBIfam" id="TIGR00305">
    <property type="entry name" value="putative toxin-antitoxin system toxin component, PIN family"/>
    <property type="match status" value="1"/>
</dbReference>
<sequence>MKKQQHKRRKERPRVVLDTNIYVSAFGFGGVPRQVFVLAEQENRITVAVSSHILAELEKALQNKLGQPGDEIVDIRQRVTTTAKLINPKRQTNILSPASHPDNRILDLAVAFKADYLISGDRDLLDLEEYKGIPVLTPRQFLNRLQAIKRE</sequence>
<evidence type="ECO:0000313" key="2">
    <source>
        <dbReference type="EMBL" id="PIT98385.1"/>
    </source>
</evidence>
<comment type="caution">
    <text evidence="2">The sequence shown here is derived from an EMBL/GenBank/DDBJ whole genome shotgun (WGS) entry which is preliminary data.</text>
</comment>
<dbReference type="InterPro" id="IPR002716">
    <property type="entry name" value="PIN_dom"/>
</dbReference>
<feature type="domain" description="PIN" evidence="1">
    <location>
        <begin position="14"/>
        <end position="123"/>
    </location>
</feature>
<dbReference type="InterPro" id="IPR029060">
    <property type="entry name" value="PIN-like_dom_sf"/>
</dbReference>
<dbReference type="AlphaFoldDB" id="A0A2M6X058"/>
<dbReference type="Gene3D" id="3.40.50.1010">
    <property type="entry name" value="5'-nuclease"/>
    <property type="match status" value="1"/>
</dbReference>
<dbReference type="EMBL" id="PEZP01000010">
    <property type="protein sequence ID" value="PIT98385.1"/>
    <property type="molecule type" value="Genomic_DNA"/>
</dbReference>
<dbReference type="SUPFAM" id="SSF88723">
    <property type="entry name" value="PIN domain-like"/>
    <property type="match status" value="1"/>
</dbReference>